<dbReference type="KEGG" id="abac:LuPra_06000"/>
<evidence type="ECO:0000313" key="2">
    <source>
        <dbReference type="EMBL" id="AMY12718.1"/>
    </source>
</evidence>
<protein>
    <recommendedName>
        <fullName evidence="4">Zinc-finger domain-containing protein</fullName>
    </recommendedName>
</protein>
<dbReference type="OrthoDB" id="121826at2"/>
<keyword evidence="3" id="KW-1185">Reference proteome</keyword>
<sequence>MTDDLCPREAEVLRAGESGEWTPELKAHLVTCAACREVQAVTQVLRAAVDDEPASVGAPAEDIWWRAQWQARQEMRASAMRPLDTLERAEPLVALVAAATLLVLRGDAMASRLVAWATSDAAGQAMQALMPPALLPVLMLGALLGGLVLLVGLGAVVAND</sequence>
<organism evidence="2 3">
    <name type="scientific">Luteitalea pratensis</name>
    <dbReference type="NCBI Taxonomy" id="1855912"/>
    <lineage>
        <taxon>Bacteria</taxon>
        <taxon>Pseudomonadati</taxon>
        <taxon>Acidobacteriota</taxon>
        <taxon>Vicinamibacteria</taxon>
        <taxon>Vicinamibacterales</taxon>
        <taxon>Vicinamibacteraceae</taxon>
        <taxon>Luteitalea</taxon>
    </lineage>
</organism>
<keyword evidence="1" id="KW-0472">Membrane</keyword>
<evidence type="ECO:0000313" key="3">
    <source>
        <dbReference type="Proteomes" id="UP000076079"/>
    </source>
</evidence>
<name>A0A143PWX5_LUTPR</name>
<proteinExistence type="predicted"/>
<accession>A0A143PWX5</accession>
<evidence type="ECO:0008006" key="4">
    <source>
        <dbReference type="Google" id="ProtNLM"/>
    </source>
</evidence>
<keyword evidence="1" id="KW-0812">Transmembrane</keyword>
<reference evidence="2 3" key="1">
    <citation type="journal article" date="2016" name="Genome Announc.">
        <title>First Complete Genome Sequence of a Subdivision 6 Acidobacterium Strain.</title>
        <authorList>
            <person name="Huang S."/>
            <person name="Vieira S."/>
            <person name="Bunk B."/>
            <person name="Riedel T."/>
            <person name="Sproer C."/>
            <person name="Overmann J."/>
        </authorList>
    </citation>
    <scope>NUCLEOTIDE SEQUENCE [LARGE SCALE GENOMIC DNA]</scope>
    <source>
        <strain evidence="3">DSM 100886 HEG_-6_39</strain>
    </source>
</reference>
<gene>
    <name evidence="2" type="ORF">LuPra_06000</name>
</gene>
<dbReference type="RefSeq" id="WP_110174154.1">
    <property type="nucleotide sequence ID" value="NZ_CP015136.1"/>
</dbReference>
<reference evidence="3" key="2">
    <citation type="submission" date="2016-04" db="EMBL/GenBank/DDBJ databases">
        <title>First Complete Genome Sequence of a Subdivision 6 Acidobacterium.</title>
        <authorList>
            <person name="Huang S."/>
            <person name="Vieira S."/>
            <person name="Bunk B."/>
            <person name="Riedel T."/>
            <person name="Sproeer C."/>
            <person name="Overmann J."/>
        </authorList>
    </citation>
    <scope>NUCLEOTIDE SEQUENCE [LARGE SCALE GENOMIC DNA]</scope>
    <source>
        <strain evidence="3">DSM 100886 HEG_-6_39</strain>
    </source>
</reference>
<dbReference type="AlphaFoldDB" id="A0A143PWX5"/>
<dbReference type="STRING" id="1855912.LuPra_06000"/>
<feature type="transmembrane region" description="Helical" evidence="1">
    <location>
        <begin position="133"/>
        <end position="158"/>
    </location>
</feature>
<evidence type="ECO:0000256" key="1">
    <source>
        <dbReference type="SAM" id="Phobius"/>
    </source>
</evidence>
<dbReference type="Proteomes" id="UP000076079">
    <property type="component" value="Chromosome"/>
</dbReference>
<dbReference type="EMBL" id="CP015136">
    <property type="protein sequence ID" value="AMY12718.1"/>
    <property type="molecule type" value="Genomic_DNA"/>
</dbReference>
<keyword evidence="1" id="KW-1133">Transmembrane helix</keyword>